<name>A0A5C6ELK5_9BACT</name>
<gene>
    <name evidence="5" type="ORF">Poly59_39800</name>
</gene>
<dbReference type="InterPro" id="IPR013974">
    <property type="entry name" value="SAF"/>
</dbReference>
<protein>
    <recommendedName>
        <fullName evidence="4">SAF domain-containing protein</fullName>
    </recommendedName>
</protein>
<dbReference type="EMBL" id="SJPX01000004">
    <property type="protein sequence ID" value="TWU49365.1"/>
    <property type="molecule type" value="Genomic_DNA"/>
</dbReference>
<sequence precursor="true">MRKSLYLLIALVCGTVATVMANQWLKAQASGQNTGSTTEIFVATVAIDIGEEITPERVRLEQWPSDRVPQGSTGDLEVLKKKYAKQRFYVGEAIMPVKLMDENWTTVPKGYRVVALKANDVTIANLIQPGDRVDVLAYFAKSELIPQSMSKTVLMGIRVYALDGDTERRAGEDRAKNLRTIQLLIHEKDTDAWQYAQELGRVRLSLGSDADYSTEDGSNQAGREFLTWLEDHRAAEEQAVLEKERLRREQEAARATQPTVAETVKKRDENGFSMFKMTEGRMVEYWIVPGKLPVRIGEVGGENDTPVEPIGEAADPEATVDATTDGEEDYGYLTGENSPLYQPPGSFSGKGATAQ</sequence>
<feature type="signal peptide" evidence="3">
    <location>
        <begin position="1"/>
        <end position="21"/>
    </location>
</feature>
<dbReference type="SMART" id="SM00858">
    <property type="entry name" value="SAF"/>
    <property type="match status" value="1"/>
</dbReference>
<dbReference type="InterPro" id="IPR031571">
    <property type="entry name" value="RcpC_dom"/>
</dbReference>
<reference evidence="5 6" key="1">
    <citation type="submission" date="2019-02" db="EMBL/GenBank/DDBJ databases">
        <title>Deep-cultivation of Planctomycetes and their phenomic and genomic characterization uncovers novel biology.</title>
        <authorList>
            <person name="Wiegand S."/>
            <person name="Jogler M."/>
            <person name="Boedeker C."/>
            <person name="Pinto D."/>
            <person name="Vollmers J."/>
            <person name="Rivas-Marin E."/>
            <person name="Kohn T."/>
            <person name="Peeters S.H."/>
            <person name="Heuer A."/>
            <person name="Rast P."/>
            <person name="Oberbeckmann S."/>
            <person name="Bunk B."/>
            <person name="Jeske O."/>
            <person name="Meyerdierks A."/>
            <person name="Storesund J.E."/>
            <person name="Kallscheuer N."/>
            <person name="Luecker S."/>
            <person name="Lage O.M."/>
            <person name="Pohl T."/>
            <person name="Merkel B.J."/>
            <person name="Hornburger P."/>
            <person name="Mueller R.-W."/>
            <person name="Bruemmer F."/>
            <person name="Labrenz M."/>
            <person name="Spormann A.M."/>
            <person name="Op Den Camp H."/>
            <person name="Overmann J."/>
            <person name="Amann R."/>
            <person name="Jetten M.S.M."/>
            <person name="Mascher T."/>
            <person name="Medema M.H."/>
            <person name="Devos D.P."/>
            <person name="Kaster A.-K."/>
            <person name="Ovreas L."/>
            <person name="Rohde M."/>
            <person name="Galperin M.Y."/>
            <person name="Jogler C."/>
        </authorList>
    </citation>
    <scope>NUCLEOTIDE SEQUENCE [LARGE SCALE GENOMIC DNA]</scope>
    <source>
        <strain evidence="5 6">Poly59</strain>
    </source>
</reference>
<keyword evidence="3" id="KW-0732">Signal</keyword>
<evidence type="ECO:0000313" key="5">
    <source>
        <dbReference type="EMBL" id="TWU49365.1"/>
    </source>
</evidence>
<evidence type="ECO:0000313" key="6">
    <source>
        <dbReference type="Proteomes" id="UP000317977"/>
    </source>
</evidence>
<dbReference type="RefSeq" id="WP_146535634.1">
    <property type="nucleotide sequence ID" value="NZ_SJPX01000004.1"/>
</dbReference>
<dbReference type="CDD" id="cd11614">
    <property type="entry name" value="SAF_CpaB_FlgA_like"/>
    <property type="match status" value="1"/>
</dbReference>
<feature type="region of interest" description="Disordered" evidence="2">
    <location>
        <begin position="300"/>
        <end position="355"/>
    </location>
</feature>
<keyword evidence="1" id="KW-0175">Coiled coil</keyword>
<dbReference type="InterPro" id="IPR017592">
    <property type="entry name" value="Pilus_assmbl_Flp-typ_CpaB"/>
</dbReference>
<dbReference type="Proteomes" id="UP000317977">
    <property type="component" value="Unassembled WGS sequence"/>
</dbReference>
<feature type="coiled-coil region" evidence="1">
    <location>
        <begin position="229"/>
        <end position="256"/>
    </location>
</feature>
<accession>A0A5C6ELK5</accession>
<dbReference type="Pfam" id="PF08666">
    <property type="entry name" value="SAF"/>
    <property type="match status" value="1"/>
</dbReference>
<proteinExistence type="predicted"/>
<evidence type="ECO:0000256" key="2">
    <source>
        <dbReference type="SAM" id="MobiDB-lite"/>
    </source>
</evidence>
<evidence type="ECO:0000259" key="4">
    <source>
        <dbReference type="SMART" id="SM00858"/>
    </source>
</evidence>
<dbReference type="NCBIfam" id="TIGR03177">
    <property type="entry name" value="pilus_cpaB"/>
    <property type="match status" value="1"/>
</dbReference>
<feature type="chain" id="PRO_5023051374" description="SAF domain-containing protein" evidence="3">
    <location>
        <begin position="22"/>
        <end position="355"/>
    </location>
</feature>
<organism evidence="5 6">
    <name type="scientific">Rubripirellula reticaptiva</name>
    <dbReference type="NCBI Taxonomy" id="2528013"/>
    <lineage>
        <taxon>Bacteria</taxon>
        <taxon>Pseudomonadati</taxon>
        <taxon>Planctomycetota</taxon>
        <taxon>Planctomycetia</taxon>
        <taxon>Pirellulales</taxon>
        <taxon>Pirellulaceae</taxon>
        <taxon>Rubripirellula</taxon>
    </lineage>
</organism>
<dbReference type="OrthoDB" id="281109at2"/>
<dbReference type="Pfam" id="PF16976">
    <property type="entry name" value="RcpC"/>
    <property type="match status" value="1"/>
</dbReference>
<evidence type="ECO:0000256" key="3">
    <source>
        <dbReference type="SAM" id="SignalP"/>
    </source>
</evidence>
<dbReference type="AlphaFoldDB" id="A0A5C6ELK5"/>
<comment type="caution">
    <text evidence="5">The sequence shown here is derived from an EMBL/GenBank/DDBJ whole genome shotgun (WGS) entry which is preliminary data.</text>
</comment>
<evidence type="ECO:0000256" key="1">
    <source>
        <dbReference type="SAM" id="Coils"/>
    </source>
</evidence>
<feature type="domain" description="SAF" evidence="4">
    <location>
        <begin position="38"/>
        <end position="100"/>
    </location>
</feature>
<keyword evidence="6" id="KW-1185">Reference proteome</keyword>